<name>A0ABV8QSQ8_9BACT</name>
<keyword evidence="2" id="KW-1185">Reference proteome</keyword>
<dbReference type="Pfam" id="PF08811">
    <property type="entry name" value="DUF1800"/>
    <property type="match status" value="1"/>
</dbReference>
<accession>A0ABV8QSQ8</accession>
<dbReference type="Proteomes" id="UP001595907">
    <property type="component" value="Unassembled WGS sequence"/>
</dbReference>
<evidence type="ECO:0000313" key="1">
    <source>
        <dbReference type="EMBL" id="MFC4263300.1"/>
    </source>
</evidence>
<proteinExistence type="predicted"/>
<evidence type="ECO:0000313" key="2">
    <source>
        <dbReference type="Proteomes" id="UP001595907"/>
    </source>
</evidence>
<reference evidence="2" key="1">
    <citation type="journal article" date="2019" name="Int. J. Syst. Evol. Microbiol.">
        <title>The Global Catalogue of Microorganisms (GCM) 10K type strain sequencing project: providing services to taxonomists for standard genome sequencing and annotation.</title>
        <authorList>
            <consortium name="The Broad Institute Genomics Platform"/>
            <consortium name="The Broad Institute Genome Sequencing Center for Infectious Disease"/>
            <person name="Wu L."/>
            <person name="Ma J."/>
        </authorList>
    </citation>
    <scope>NUCLEOTIDE SEQUENCE [LARGE SCALE GENOMIC DNA]</scope>
    <source>
        <strain evidence="2">CECT 8289</strain>
    </source>
</reference>
<comment type="caution">
    <text evidence="1">The sequence shown here is derived from an EMBL/GenBank/DDBJ whole genome shotgun (WGS) entry which is preliminary data.</text>
</comment>
<dbReference type="RefSeq" id="WP_379709677.1">
    <property type="nucleotide sequence ID" value="NZ_JBHSCZ010000002.1"/>
</dbReference>
<sequence length="486" mass="55658">MPVSTRLKNQHLLWRAGFGPMAEILTELDTMPQKKLWKTLLNTSNDAPTPINIAINPLEDKAYMNPDGTMMTPGMLTAEQRKQLNKQWRQELKDMNLAWLSLMINSKAQLREKMSLFWHGHFACRVNNSFFSQQLLNIIRANALGNFGELLKLVSKTPAMLQFLNNQQNKKGKPNENFAREVMELFTMGRGNYTEKDVKEGARAFTGWSFDKNGQYSFKENVHDNDTKTFLGETGNFNGDDILNILLKKPQTAYYITQKIYKYFVNEQVDEAKIQTLSTRFYNNNYDIKKLLEDIFTSDWFYDEKNIGVKIKSPVELLVGIRRYLPLALDNDDAQILYQKVLGQELFYPPNVAGWPGGKNWIDSSTLMVRLQIPQVFSSKDAIDIRPKTDDDINMGLSQEKRLKLGKNAAFTATGGSATINWQMVNSNFEKTARPQLSQTIINTLLQTTGRIDAEVLSKYLNNESRDAFIKSVVINTMSTPEYQLC</sequence>
<dbReference type="EMBL" id="JBHSCZ010000002">
    <property type="protein sequence ID" value="MFC4263300.1"/>
    <property type="molecule type" value="Genomic_DNA"/>
</dbReference>
<gene>
    <name evidence="1" type="ORF">ACFOWM_10450</name>
</gene>
<protein>
    <submittedName>
        <fullName evidence="1">DUF1800 family protein</fullName>
    </submittedName>
</protein>
<organism evidence="1 2">
    <name type="scientific">Ferruginibacter yonginensis</name>
    <dbReference type="NCBI Taxonomy" id="1310416"/>
    <lineage>
        <taxon>Bacteria</taxon>
        <taxon>Pseudomonadati</taxon>
        <taxon>Bacteroidota</taxon>
        <taxon>Chitinophagia</taxon>
        <taxon>Chitinophagales</taxon>
        <taxon>Chitinophagaceae</taxon>
        <taxon>Ferruginibacter</taxon>
    </lineage>
</organism>
<dbReference type="InterPro" id="IPR014917">
    <property type="entry name" value="DUF1800"/>
</dbReference>